<dbReference type="GO" id="GO:0046872">
    <property type="term" value="F:metal ion binding"/>
    <property type="evidence" value="ECO:0007669"/>
    <property type="project" value="UniProtKB-KW"/>
</dbReference>
<keyword evidence="6" id="KW-1185">Reference proteome</keyword>
<comment type="caution">
    <text evidence="5">The sequence shown here is derived from an EMBL/GenBank/DDBJ whole genome shotgun (WGS) entry which is preliminary data.</text>
</comment>
<accession>A0ABD1MVX5</accession>
<evidence type="ECO:0000256" key="2">
    <source>
        <dbReference type="ARBA" id="ARBA00022723"/>
    </source>
</evidence>
<evidence type="ECO:0000256" key="1">
    <source>
        <dbReference type="ARBA" id="ARBA00011738"/>
    </source>
</evidence>
<dbReference type="SUPFAM" id="SSF50129">
    <property type="entry name" value="GroES-like"/>
    <property type="match status" value="1"/>
</dbReference>
<keyword evidence="2" id="KW-0479">Metal-binding</keyword>
<dbReference type="InterPro" id="IPR013154">
    <property type="entry name" value="ADH-like_N"/>
</dbReference>
<dbReference type="InterPro" id="IPR011032">
    <property type="entry name" value="GroES-like_sf"/>
</dbReference>
<dbReference type="PANTHER" id="PTHR43880:SF10">
    <property type="entry name" value="ALCOHOL DEHYDROGENASE-LIKE 2"/>
    <property type="match status" value="1"/>
</dbReference>
<evidence type="ECO:0000313" key="5">
    <source>
        <dbReference type="EMBL" id="KAL2339939.1"/>
    </source>
</evidence>
<gene>
    <name evidence="5" type="ORF">Fmac_007879</name>
</gene>
<dbReference type="EMBL" id="JBGMDY010000003">
    <property type="protein sequence ID" value="KAL2339939.1"/>
    <property type="molecule type" value="Genomic_DNA"/>
</dbReference>
<reference evidence="5 6" key="1">
    <citation type="submission" date="2024-08" db="EMBL/GenBank/DDBJ databases">
        <title>Insights into the chromosomal genome structure of Flemingia macrophylla.</title>
        <authorList>
            <person name="Ding Y."/>
            <person name="Zhao Y."/>
            <person name="Bi W."/>
            <person name="Wu M."/>
            <person name="Zhao G."/>
            <person name="Gong Y."/>
            <person name="Li W."/>
            <person name="Zhang P."/>
        </authorList>
    </citation>
    <scope>NUCLEOTIDE SEQUENCE [LARGE SCALE GENOMIC DNA]</scope>
    <source>
        <strain evidence="5">DYQJB</strain>
        <tissue evidence="5">Leaf</tissue>
    </source>
</reference>
<dbReference type="PANTHER" id="PTHR43880">
    <property type="entry name" value="ALCOHOL DEHYDROGENASE"/>
    <property type="match status" value="1"/>
</dbReference>
<sequence length="149" mass="16584">MEMNRVVESVGEHVAEVKEGDLVVPVFLANCGDCSDCKSSKSNLCTKFGSRFTHGMPRDGSSRFRDTKGEEVNHSFQVSSLSEYTVVDVTHVVKITHDLPVDKACLLSCGVSTGYSSIFHISHFLTRLNHTSSKIFILFLMCIFHTDYT</sequence>
<dbReference type="Gene3D" id="3.90.180.10">
    <property type="entry name" value="Medium-chain alcohol dehydrogenases, catalytic domain"/>
    <property type="match status" value="1"/>
</dbReference>
<feature type="domain" description="Alcohol dehydrogenase-like N-terminal" evidence="4">
    <location>
        <begin position="6"/>
        <end position="95"/>
    </location>
</feature>
<name>A0ABD1MVX5_9FABA</name>
<evidence type="ECO:0000259" key="4">
    <source>
        <dbReference type="Pfam" id="PF08240"/>
    </source>
</evidence>
<evidence type="ECO:0000256" key="3">
    <source>
        <dbReference type="ARBA" id="ARBA00022833"/>
    </source>
</evidence>
<proteinExistence type="predicted"/>
<protein>
    <recommendedName>
        <fullName evidence="4">Alcohol dehydrogenase-like N-terminal domain-containing protein</fullName>
    </recommendedName>
</protein>
<evidence type="ECO:0000313" key="6">
    <source>
        <dbReference type="Proteomes" id="UP001603857"/>
    </source>
</evidence>
<dbReference type="Pfam" id="PF08240">
    <property type="entry name" value="ADH_N"/>
    <property type="match status" value="1"/>
</dbReference>
<dbReference type="Proteomes" id="UP001603857">
    <property type="component" value="Unassembled WGS sequence"/>
</dbReference>
<keyword evidence="3" id="KW-0862">Zinc</keyword>
<comment type="subunit">
    <text evidence="1">Homodimer.</text>
</comment>
<organism evidence="5 6">
    <name type="scientific">Flemingia macrophylla</name>
    <dbReference type="NCBI Taxonomy" id="520843"/>
    <lineage>
        <taxon>Eukaryota</taxon>
        <taxon>Viridiplantae</taxon>
        <taxon>Streptophyta</taxon>
        <taxon>Embryophyta</taxon>
        <taxon>Tracheophyta</taxon>
        <taxon>Spermatophyta</taxon>
        <taxon>Magnoliopsida</taxon>
        <taxon>eudicotyledons</taxon>
        <taxon>Gunneridae</taxon>
        <taxon>Pentapetalae</taxon>
        <taxon>rosids</taxon>
        <taxon>fabids</taxon>
        <taxon>Fabales</taxon>
        <taxon>Fabaceae</taxon>
        <taxon>Papilionoideae</taxon>
        <taxon>50 kb inversion clade</taxon>
        <taxon>NPAAA clade</taxon>
        <taxon>indigoferoid/millettioid clade</taxon>
        <taxon>Phaseoleae</taxon>
        <taxon>Flemingia</taxon>
    </lineage>
</organism>
<dbReference type="AlphaFoldDB" id="A0ABD1MVX5"/>